<protein>
    <recommendedName>
        <fullName evidence="3">ABC transporter</fullName>
    </recommendedName>
</protein>
<dbReference type="Proteomes" id="UP000199468">
    <property type="component" value="Unassembled WGS sequence"/>
</dbReference>
<keyword evidence="2" id="KW-1185">Reference proteome</keyword>
<evidence type="ECO:0008006" key="3">
    <source>
        <dbReference type="Google" id="ProtNLM"/>
    </source>
</evidence>
<sequence length="36" mass="3712">MKKIILSIAAIALLGGFVAGCAKDETKPVAKIVRKG</sequence>
<evidence type="ECO:0000313" key="2">
    <source>
        <dbReference type="Proteomes" id="UP000199468"/>
    </source>
</evidence>
<dbReference type="PROSITE" id="PS51257">
    <property type="entry name" value="PROKAR_LIPOPROTEIN"/>
    <property type="match status" value="1"/>
</dbReference>
<proteinExistence type="predicted"/>
<gene>
    <name evidence="1" type="ORF">SAMN05421844_101807</name>
</gene>
<comment type="caution">
    <text evidence="1">The sequence shown here is derived from an EMBL/GenBank/DDBJ whole genome shotgun (WGS) entry which is preliminary data.</text>
</comment>
<accession>A0ABY0NIQ0</accession>
<name>A0ABY0NIQ0_9HYPH</name>
<organism evidence="1 2">
    <name type="scientific">Bosea robiniae</name>
    <dbReference type="NCBI Taxonomy" id="1036780"/>
    <lineage>
        <taxon>Bacteria</taxon>
        <taxon>Pseudomonadati</taxon>
        <taxon>Pseudomonadota</taxon>
        <taxon>Alphaproteobacteria</taxon>
        <taxon>Hyphomicrobiales</taxon>
        <taxon>Boseaceae</taxon>
        <taxon>Bosea</taxon>
    </lineage>
</organism>
<reference evidence="1 2" key="1">
    <citation type="submission" date="2016-10" db="EMBL/GenBank/DDBJ databases">
        <authorList>
            <person name="Varghese N."/>
            <person name="Submissions S."/>
        </authorList>
    </citation>
    <scope>NUCLEOTIDE SEQUENCE [LARGE SCALE GENOMIC DNA]</scope>
    <source>
        <strain evidence="1 2">DSM 26672</strain>
    </source>
</reference>
<dbReference type="EMBL" id="FNBZ01000001">
    <property type="protein sequence ID" value="SDF51854.1"/>
    <property type="molecule type" value="Genomic_DNA"/>
</dbReference>
<evidence type="ECO:0000313" key="1">
    <source>
        <dbReference type="EMBL" id="SDF51854.1"/>
    </source>
</evidence>